<evidence type="ECO:0000313" key="1">
    <source>
        <dbReference type="EMBL" id="CDT89441.1"/>
    </source>
</evidence>
<dbReference type="EMBL" id="CCKJ01000049">
    <property type="protein sequence ID" value="CDT89441.1"/>
    <property type="molecule type" value="Genomic_DNA"/>
</dbReference>
<keyword evidence="2" id="KW-1185">Reference proteome</keyword>
<dbReference type="Proteomes" id="UP000041625">
    <property type="component" value="Unassembled WGS sequence"/>
</dbReference>
<name>A0AA86XDH2_9VIBR</name>
<protein>
    <submittedName>
        <fullName evidence="1">Uncharacterized protein</fullName>
    </submittedName>
</protein>
<proteinExistence type="predicted"/>
<evidence type="ECO:0000313" key="2">
    <source>
        <dbReference type="Proteomes" id="UP000041625"/>
    </source>
</evidence>
<dbReference type="AlphaFoldDB" id="A0AA86XDH2"/>
<reference evidence="1 2" key="1">
    <citation type="submission" date="2014-06" db="EMBL/GenBank/DDBJ databases">
        <authorList>
            <person name="Le Roux F."/>
        </authorList>
    </citation>
    <scope>NUCLEOTIDE SEQUENCE [LARGE SCALE GENOMIC DNA]</scope>
    <source>
        <strain evidence="1 2">J2-31</strain>
    </source>
</reference>
<gene>
    <name evidence="1" type="ORF">VCR31J2_1420067</name>
</gene>
<accession>A0AA86XDH2</accession>
<dbReference type="AntiFam" id="ANF00011">
    <property type="entry name" value="tRNA translation"/>
</dbReference>
<comment type="caution">
    <text evidence="1">The sequence shown here is derived from an EMBL/GenBank/DDBJ whole genome shotgun (WGS) entry which is preliminary data.</text>
</comment>
<organism evidence="1 2">
    <name type="scientific">Vibrio coralliirubri</name>
    <dbReference type="NCBI Taxonomy" id="1516159"/>
    <lineage>
        <taxon>Bacteria</taxon>
        <taxon>Pseudomonadati</taxon>
        <taxon>Pseudomonadota</taxon>
        <taxon>Gammaproteobacteria</taxon>
        <taxon>Vibrionales</taxon>
        <taxon>Vibrionaceae</taxon>
        <taxon>Vibrio</taxon>
    </lineage>
</organism>
<sequence>MWLGYLDSNQGMLASKASALPLGDSPTMISLKISQYGAVGET</sequence>